<accession>L8WVX7</accession>
<evidence type="ECO:0000313" key="4">
    <source>
        <dbReference type="Proteomes" id="UP000011668"/>
    </source>
</evidence>
<evidence type="ECO:0000256" key="1">
    <source>
        <dbReference type="SAM" id="MobiDB-lite"/>
    </source>
</evidence>
<evidence type="ECO:0008006" key="5">
    <source>
        <dbReference type="Google" id="ProtNLM"/>
    </source>
</evidence>
<keyword evidence="2" id="KW-0472">Membrane</keyword>
<dbReference type="AlphaFoldDB" id="L8WVX7"/>
<dbReference type="OrthoDB" id="3141857at2759"/>
<dbReference type="Proteomes" id="UP000011668">
    <property type="component" value="Unassembled WGS sequence"/>
</dbReference>
<gene>
    <name evidence="3" type="ORF">AG1IA_05002</name>
</gene>
<feature type="transmembrane region" description="Helical" evidence="2">
    <location>
        <begin position="30"/>
        <end position="49"/>
    </location>
</feature>
<protein>
    <recommendedName>
        <fullName evidence="5">Transmembrane protein</fullName>
    </recommendedName>
</protein>
<sequence length="83" mass="9165">MSSLPPRPLPGEFQSAPRRLQSLARRDPQLYPLAGIVLLTCGAAGYFLWARPTGADTGHAKPMLPSRLKEEVEKHEASIRKKT</sequence>
<dbReference type="EMBL" id="AFRT01001234">
    <property type="protein sequence ID" value="ELU40972.1"/>
    <property type="molecule type" value="Genomic_DNA"/>
</dbReference>
<proteinExistence type="predicted"/>
<feature type="region of interest" description="Disordered" evidence="1">
    <location>
        <begin position="58"/>
        <end position="83"/>
    </location>
</feature>
<name>L8WVX7_THACA</name>
<organism evidence="3 4">
    <name type="scientific">Thanatephorus cucumeris (strain AG1-IA)</name>
    <name type="common">Rice sheath blight fungus</name>
    <name type="synonym">Rhizoctonia solani</name>
    <dbReference type="NCBI Taxonomy" id="983506"/>
    <lineage>
        <taxon>Eukaryota</taxon>
        <taxon>Fungi</taxon>
        <taxon>Dikarya</taxon>
        <taxon>Basidiomycota</taxon>
        <taxon>Agaricomycotina</taxon>
        <taxon>Agaricomycetes</taxon>
        <taxon>Cantharellales</taxon>
        <taxon>Ceratobasidiaceae</taxon>
        <taxon>Rhizoctonia</taxon>
        <taxon>Rhizoctonia solani AG-1</taxon>
    </lineage>
</organism>
<reference evidence="3 4" key="1">
    <citation type="journal article" date="2013" name="Nat. Commun.">
        <title>The evolution and pathogenic mechanisms of the rice sheath blight pathogen.</title>
        <authorList>
            <person name="Zheng A."/>
            <person name="Lin R."/>
            <person name="Xu L."/>
            <person name="Qin P."/>
            <person name="Tang C."/>
            <person name="Ai P."/>
            <person name="Zhang D."/>
            <person name="Liu Y."/>
            <person name="Sun Z."/>
            <person name="Feng H."/>
            <person name="Wang Y."/>
            <person name="Chen Y."/>
            <person name="Liang X."/>
            <person name="Fu R."/>
            <person name="Li Q."/>
            <person name="Zhang J."/>
            <person name="Yu X."/>
            <person name="Xie Z."/>
            <person name="Ding L."/>
            <person name="Guan P."/>
            <person name="Tang J."/>
            <person name="Liang Y."/>
            <person name="Wang S."/>
            <person name="Deng Q."/>
            <person name="Li S."/>
            <person name="Zhu J."/>
            <person name="Wang L."/>
            <person name="Liu H."/>
            <person name="Li P."/>
        </authorList>
    </citation>
    <scope>NUCLEOTIDE SEQUENCE [LARGE SCALE GENOMIC DNA]</scope>
    <source>
        <strain evidence="4">AG-1 IA</strain>
    </source>
</reference>
<dbReference type="HOGENOM" id="CLU_2514206_0_0_1"/>
<keyword evidence="2" id="KW-1133">Transmembrane helix</keyword>
<keyword evidence="2" id="KW-0812">Transmembrane</keyword>
<evidence type="ECO:0000313" key="3">
    <source>
        <dbReference type="EMBL" id="ELU40972.1"/>
    </source>
</evidence>
<comment type="caution">
    <text evidence="3">The sequence shown here is derived from an EMBL/GenBank/DDBJ whole genome shotgun (WGS) entry which is preliminary data.</text>
</comment>
<evidence type="ECO:0000256" key="2">
    <source>
        <dbReference type="SAM" id="Phobius"/>
    </source>
</evidence>
<keyword evidence="4" id="KW-1185">Reference proteome</keyword>
<feature type="compositionally biased region" description="Basic and acidic residues" evidence="1">
    <location>
        <begin position="67"/>
        <end position="83"/>
    </location>
</feature>